<accession>A0A2P2Q763</accession>
<evidence type="ECO:0000313" key="1">
    <source>
        <dbReference type="EMBL" id="MBX62811.1"/>
    </source>
</evidence>
<organism evidence="1">
    <name type="scientific">Rhizophora mucronata</name>
    <name type="common">Asiatic mangrove</name>
    <dbReference type="NCBI Taxonomy" id="61149"/>
    <lineage>
        <taxon>Eukaryota</taxon>
        <taxon>Viridiplantae</taxon>
        <taxon>Streptophyta</taxon>
        <taxon>Embryophyta</taxon>
        <taxon>Tracheophyta</taxon>
        <taxon>Spermatophyta</taxon>
        <taxon>Magnoliopsida</taxon>
        <taxon>eudicotyledons</taxon>
        <taxon>Gunneridae</taxon>
        <taxon>Pentapetalae</taxon>
        <taxon>rosids</taxon>
        <taxon>fabids</taxon>
        <taxon>Malpighiales</taxon>
        <taxon>Rhizophoraceae</taxon>
        <taxon>Rhizophora</taxon>
    </lineage>
</organism>
<reference evidence="1" key="1">
    <citation type="submission" date="2018-02" db="EMBL/GenBank/DDBJ databases">
        <title>Rhizophora mucronata_Transcriptome.</title>
        <authorList>
            <person name="Meera S.P."/>
            <person name="Sreeshan A."/>
            <person name="Augustine A."/>
        </authorList>
    </citation>
    <scope>NUCLEOTIDE SEQUENCE</scope>
    <source>
        <tissue evidence="1">Leaf</tissue>
    </source>
</reference>
<protein>
    <submittedName>
        <fullName evidence="1">Uncharacterized protein</fullName>
    </submittedName>
</protein>
<dbReference type="EMBL" id="GGEC01082327">
    <property type="protein sequence ID" value="MBX62811.1"/>
    <property type="molecule type" value="Transcribed_RNA"/>
</dbReference>
<sequence length="48" mass="5898">MPKTIFSFFFYFIWTNPGNIKKQRANKFVLTNIRSQDISFYPPYFLRN</sequence>
<name>A0A2P2Q763_RHIMU</name>
<dbReference type="AlphaFoldDB" id="A0A2P2Q763"/>
<proteinExistence type="predicted"/>